<keyword evidence="5" id="KW-1185">Reference proteome</keyword>
<evidence type="ECO:0000256" key="2">
    <source>
        <dbReference type="ARBA" id="ARBA00022723"/>
    </source>
</evidence>
<evidence type="ECO:0000313" key="4">
    <source>
        <dbReference type="EMBL" id="CAH1993074.1"/>
    </source>
</evidence>
<dbReference type="OrthoDB" id="6744135at2759"/>
<evidence type="ECO:0000313" key="5">
    <source>
        <dbReference type="Proteomes" id="UP001152888"/>
    </source>
</evidence>
<protein>
    <recommendedName>
        <fullName evidence="3">DDE Tnp4 domain-containing protein</fullName>
    </recommendedName>
</protein>
<name>A0A9P0PNX3_ACAOB</name>
<dbReference type="GO" id="GO:0046872">
    <property type="term" value="F:metal ion binding"/>
    <property type="evidence" value="ECO:0007669"/>
    <property type="project" value="UniProtKB-KW"/>
</dbReference>
<accession>A0A9P0PNX3</accession>
<dbReference type="EMBL" id="CAKOFQ010007165">
    <property type="protein sequence ID" value="CAH1993074.1"/>
    <property type="molecule type" value="Genomic_DNA"/>
</dbReference>
<organism evidence="4 5">
    <name type="scientific">Acanthoscelides obtectus</name>
    <name type="common">Bean weevil</name>
    <name type="synonym">Bruchus obtectus</name>
    <dbReference type="NCBI Taxonomy" id="200917"/>
    <lineage>
        <taxon>Eukaryota</taxon>
        <taxon>Metazoa</taxon>
        <taxon>Ecdysozoa</taxon>
        <taxon>Arthropoda</taxon>
        <taxon>Hexapoda</taxon>
        <taxon>Insecta</taxon>
        <taxon>Pterygota</taxon>
        <taxon>Neoptera</taxon>
        <taxon>Endopterygota</taxon>
        <taxon>Coleoptera</taxon>
        <taxon>Polyphaga</taxon>
        <taxon>Cucujiformia</taxon>
        <taxon>Chrysomeloidea</taxon>
        <taxon>Chrysomelidae</taxon>
        <taxon>Bruchinae</taxon>
        <taxon>Bruchini</taxon>
        <taxon>Acanthoscelides</taxon>
    </lineage>
</organism>
<feature type="domain" description="DDE Tnp4" evidence="3">
    <location>
        <begin position="87"/>
        <end position="151"/>
    </location>
</feature>
<dbReference type="AlphaFoldDB" id="A0A9P0PNX3"/>
<dbReference type="Proteomes" id="UP001152888">
    <property type="component" value="Unassembled WGS sequence"/>
</dbReference>
<keyword evidence="2" id="KW-0479">Metal-binding</keyword>
<comment type="cofactor">
    <cofactor evidence="1">
        <name>a divalent metal cation</name>
        <dbReference type="ChEBI" id="CHEBI:60240"/>
    </cofactor>
</comment>
<gene>
    <name evidence="4" type="ORF">ACAOBT_LOCUS21271</name>
</gene>
<dbReference type="Pfam" id="PF13359">
    <property type="entry name" value="DDE_Tnp_4"/>
    <property type="match status" value="1"/>
</dbReference>
<proteinExistence type="predicted"/>
<comment type="caution">
    <text evidence="4">The sequence shown here is derived from an EMBL/GenBank/DDBJ whole genome shotgun (WGS) entry which is preliminary data.</text>
</comment>
<evidence type="ECO:0000256" key="1">
    <source>
        <dbReference type="ARBA" id="ARBA00001968"/>
    </source>
</evidence>
<sequence>MRAPLSPRIKLEVTLRYLASGDSLASLQYLYRLPRCTIYAFLPDVLLAVYEVLGNYIKVPESEEDWRHIEEGFSAQWNFPHCCGTINGKHVQVQRPPNSGSQFYNYRRTYSITLFALVDADYCFKYIEVGTDGRANDSTIFRNSDLNKAMINGSLNFPQDSLRRLRRSEFQAIYKGLAASELTLHFSIYLNKIYTVCSEDNCPGCYRATFLKKNFFQELWWVEMQIIVVRLLDFFKNNPEEKTKKWLYSTLWSLVFSAL</sequence>
<evidence type="ECO:0000259" key="3">
    <source>
        <dbReference type="Pfam" id="PF13359"/>
    </source>
</evidence>
<dbReference type="InterPro" id="IPR027806">
    <property type="entry name" value="HARBI1_dom"/>
</dbReference>
<reference evidence="4" key="1">
    <citation type="submission" date="2022-03" db="EMBL/GenBank/DDBJ databases">
        <authorList>
            <person name="Sayadi A."/>
        </authorList>
    </citation>
    <scope>NUCLEOTIDE SEQUENCE</scope>
</reference>